<organism evidence="5 6">
    <name type="scientific">Streptomyces telluris</name>
    <dbReference type="NCBI Taxonomy" id="2720021"/>
    <lineage>
        <taxon>Bacteria</taxon>
        <taxon>Bacillati</taxon>
        <taxon>Actinomycetota</taxon>
        <taxon>Actinomycetes</taxon>
        <taxon>Kitasatosporales</taxon>
        <taxon>Streptomycetaceae</taxon>
        <taxon>Streptomyces</taxon>
    </lineage>
</organism>
<feature type="domain" description="Methyltransferase" evidence="4">
    <location>
        <begin position="47"/>
        <end position="136"/>
    </location>
</feature>
<dbReference type="PANTHER" id="PTHR44942:SF4">
    <property type="entry name" value="METHYLTRANSFERASE TYPE 11 DOMAIN-CONTAINING PROTEIN"/>
    <property type="match status" value="1"/>
</dbReference>
<dbReference type="InterPro" id="IPR041698">
    <property type="entry name" value="Methyltransf_25"/>
</dbReference>
<accession>A0A9X2LHJ0</accession>
<name>A0A9X2LHJ0_9ACTN</name>
<dbReference type="GO" id="GO:0008168">
    <property type="term" value="F:methyltransferase activity"/>
    <property type="evidence" value="ECO:0007669"/>
    <property type="project" value="UniProtKB-KW"/>
</dbReference>
<dbReference type="Gene3D" id="3.40.50.150">
    <property type="entry name" value="Vaccinia Virus protein VP39"/>
    <property type="match status" value="1"/>
</dbReference>
<feature type="region of interest" description="Disordered" evidence="3">
    <location>
        <begin position="201"/>
        <end position="222"/>
    </location>
</feature>
<dbReference type="RefSeq" id="WP_168096960.1">
    <property type="nucleotide sequence ID" value="NZ_JAATER010000902.1"/>
</dbReference>
<comment type="caution">
    <text evidence="5">The sequence shown here is derived from an EMBL/GenBank/DDBJ whole genome shotgun (WGS) entry which is preliminary data.</text>
</comment>
<evidence type="ECO:0000256" key="1">
    <source>
        <dbReference type="ARBA" id="ARBA00022603"/>
    </source>
</evidence>
<dbReference type="SUPFAM" id="SSF53335">
    <property type="entry name" value="S-adenosyl-L-methionine-dependent methyltransferases"/>
    <property type="match status" value="1"/>
</dbReference>
<evidence type="ECO:0000259" key="4">
    <source>
        <dbReference type="Pfam" id="PF13649"/>
    </source>
</evidence>
<dbReference type="EMBL" id="JANIID010000011">
    <property type="protein sequence ID" value="MCQ8771069.1"/>
    <property type="molecule type" value="Genomic_DNA"/>
</dbReference>
<evidence type="ECO:0000256" key="2">
    <source>
        <dbReference type="ARBA" id="ARBA00022679"/>
    </source>
</evidence>
<reference evidence="5" key="1">
    <citation type="submission" date="2022-06" db="EMBL/GenBank/DDBJ databases">
        <title>WGS of actinobacteria.</title>
        <authorList>
            <person name="Thawai C."/>
        </authorList>
    </citation>
    <scope>NUCLEOTIDE SEQUENCE</scope>
    <source>
        <strain evidence="5">AA8</strain>
    </source>
</reference>
<protein>
    <submittedName>
        <fullName evidence="5">Class I SAM-dependent methyltransferase</fullName>
    </submittedName>
</protein>
<gene>
    <name evidence="5" type="ORF">NQU55_15025</name>
</gene>
<keyword evidence="6" id="KW-1185">Reference proteome</keyword>
<dbReference type="InterPro" id="IPR051052">
    <property type="entry name" value="Diverse_substrate_MTase"/>
</dbReference>
<evidence type="ECO:0000313" key="6">
    <source>
        <dbReference type="Proteomes" id="UP001142374"/>
    </source>
</evidence>
<dbReference type="GO" id="GO:0032259">
    <property type="term" value="P:methylation"/>
    <property type="evidence" value="ECO:0007669"/>
    <property type="project" value="UniProtKB-KW"/>
</dbReference>
<keyword evidence="2" id="KW-0808">Transferase</keyword>
<dbReference type="Proteomes" id="UP001142374">
    <property type="component" value="Unassembled WGS sequence"/>
</dbReference>
<dbReference type="AlphaFoldDB" id="A0A9X2LHJ0"/>
<evidence type="ECO:0000313" key="5">
    <source>
        <dbReference type="EMBL" id="MCQ8771069.1"/>
    </source>
</evidence>
<dbReference type="InterPro" id="IPR029063">
    <property type="entry name" value="SAM-dependent_MTases_sf"/>
</dbReference>
<proteinExistence type="predicted"/>
<sequence>MTDRTRERRHAFGEDPEQYDAGRIGYPVQLVEDVLDFAAGAGTAPALEVGAGTGTATAAFARRGVPVTCVEPDARMARVLSLKCAGLPGVSVEIAGFETWQPGGRRYGLLFCAQAWHWVDPAVRWTRAVAALRPGGALALFWNHWFLDDEELVRQLTGAHARREVEIPRHTLLDPRPRPAHRGFEARQWREMEAHGGFTDLDALRGRDRPAPPPAPLVGRTPCACGRRRPLLALSP</sequence>
<dbReference type="PANTHER" id="PTHR44942">
    <property type="entry name" value="METHYLTRANSF_11 DOMAIN-CONTAINING PROTEIN"/>
    <property type="match status" value="1"/>
</dbReference>
<dbReference type="Pfam" id="PF13649">
    <property type="entry name" value="Methyltransf_25"/>
    <property type="match status" value="1"/>
</dbReference>
<keyword evidence="1 5" id="KW-0489">Methyltransferase</keyword>
<evidence type="ECO:0000256" key="3">
    <source>
        <dbReference type="SAM" id="MobiDB-lite"/>
    </source>
</evidence>